<dbReference type="EMBL" id="LN868941">
    <property type="protein sequence ID" value="CRY84616.1"/>
    <property type="molecule type" value="Genomic_DNA"/>
</dbReference>
<accession>A0A0H5PQF0</accession>
<dbReference type="GO" id="GO:0008168">
    <property type="term" value="F:methyltransferase activity"/>
    <property type="evidence" value="ECO:0007669"/>
    <property type="project" value="UniProtKB-KW"/>
</dbReference>
<evidence type="ECO:0000313" key="2">
    <source>
        <dbReference type="EMBL" id="CRY84616.1"/>
    </source>
</evidence>
<dbReference type="AlphaFoldDB" id="A0A0H5PQF0"/>
<dbReference type="InterPro" id="IPR016584">
    <property type="entry name" value="MeTrfase_VrtF"/>
</dbReference>
<keyword evidence="2" id="KW-0808">Transferase</keyword>
<dbReference type="PIRSF" id="PIRSF011491">
    <property type="entry name" value="Mtase_YbcY_prd"/>
    <property type="match status" value="1"/>
</dbReference>
<dbReference type="RefSeq" id="WP_076574095.1">
    <property type="nucleotide sequence ID" value="NZ_CP031419.1"/>
</dbReference>
<gene>
    <name evidence="2" type="ORF">ERS450000_06158</name>
</gene>
<proteinExistence type="predicted"/>
<evidence type="ECO:0000259" key="1">
    <source>
        <dbReference type="Pfam" id="PF08242"/>
    </source>
</evidence>
<evidence type="ECO:0000313" key="3">
    <source>
        <dbReference type="Proteomes" id="UP000057820"/>
    </source>
</evidence>
<sequence length="222" mass="24048">MAGKDAARIAAEPYTPAFLAVYDLWVIKLSDRFAWQCPAEVMLDQYNRFIGRKHLEVGPGSGWYLANAELPPESAVTLMDLNPEPLAHTRRRLEGRSCDVRTVAASVLDPVPESAGVGFDSIGINFVLHCLPGDFGEKGVAFAHLAQVLADDGVLFGSTILNRKSSTLFGRVLTAIYTEVGAFNNAADDHAGLETALRSAFAEVNLSEVGDVTLFTARKPRR</sequence>
<dbReference type="SUPFAM" id="SSF53335">
    <property type="entry name" value="S-adenosyl-L-methionine-dependent methyltransferases"/>
    <property type="match status" value="1"/>
</dbReference>
<keyword evidence="2" id="KW-0614">Plasmid</keyword>
<dbReference type="KEGG" id="nfr:ERS450000_06158"/>
<dbReference type="InterPro" id="IPR013217">
    <property type="entry name" value="Methyltransf_12"/>
</dbReference>
<dbReference type="InterPro" id="IPR029063">
    <property type="entry name" value="SAM-dependent_MTases_sf"/>
</dbReference>
<feature type="domain" description="Methyltransferase type 12" evidence="1">
    <location>
        <begin position="55"/>
        <end position="155"/>
    </location>
</feature>
<dbReference type="Proteomes" id="UP000057820">
    <property type="component" value="Plasmid 4"/>
</dbReference>
<dbReference type="CDD" id="cd02440">
    <property type="entry name" value="AdoMet_MTases"/>
    <property type="match status" value="1"/>
</dbReference>
<dbReference type="Pfam" id="PF08242">
    <property type="entry name" value="Methyltransf_12"/>
    <property type="match status" value="1"/>
</dbReference>
<dbReference type="GO" id="GO:0032259">
    <property type="term" value="P:methylation"/>
    <property type="evidence" value="ECO:0007669"/>
    <property type="project" value="UniProtKB-KW"/>
</dbReference>
<name>A0A0H5PQF0_NOCFR</name>
<organism evidence="2 3">
    <name type="scientific">Nocardia farcinica</name>
    <dbReference type="NCBI Taxonomy" id="37329"/>
    <lineage>
        <taxon>Bacteria</taxon>
        <taxon>Bacillati</taxon>
        <taxon>Actinomycetota</taxon>
        <taxon>Actinomycetes</taxon>
        <taxon>Mycobacteriales</taxon>
        <taxon>Nocardiaceae</taxon>
        <taxon>Nocardia</taxon>
    </lineage>
</organism>
<reference evidence="3" key="1">
    <citation type="submission" date="2015-03" db="EMBL/GenBank/DDBJ databases">
        <authorList>
            <consortium name="Pathogen Informatics"/>
        </authorList>
    </citation>
    <scope>NUCLEOTIDE SEQUENCE [LARGE SCALE GENOMIC DNA]</scope>
    <source>
        <strain evidence="3">NCTC11134</strain>
        <plasmid evidence="3">4</plasmid>
    </source>
</reference>
<geneLocation type="plasmid" evidence="2">
    <name>4</name>
</geneLocation>
<dbReference type="Gene3D" id="3.40.50.150">
    <property type="entry name" value="Vaccinia Virus protein VP39"/>
    <property type="match status" value="1"/>
</dbReference>
<protein>
    <submittedName>
        <fullName evidence="2">Methyltransferase domain</fullName>
    </submittedName>
</protein>
<keyword evidence="2" id="KW-0489">Methyltransferase</keyword>